<dbReference type="Pfam" id="PF13377">
    <property type="entry name" value="Peripla_BP_3"/>
    <property type="match status" value="1"/>
</dbReference>
<sequence length="370" mass="38885">MPDHDPARPTLADVAAKAGVSASTASLAFSGSGPVAEATRERVLAAARELHYAGPDPRARSLRRGRSGIIGVVLEERVREAFRDPIQIAQFDGLSEEIGHIDAALLILAAAGPAQPLAGVKAMPAQVVHPVTVEDAPIDAAVLFGCTPRLNDSIATLRNRGLPIVAIEGFPADEVLLIDQDNRDATERGARHLQQLGHTKVAIITLPLDAAHHRGLVTDELLAISSSATALQRLEGARAVFPDAVAYAAAGSYVDEGRRAAREILSVPEDERPTAIIAQSDLLAVGVIRAAEELGIAIPEQLSVIGFDGVRVDGLWPYELTTLEQPAYEKGRAAGRAIVAMLRGEQAEAVAFTSVLRVGNTTAVPGVSAR</sequence>
<dbReference type="OrthoDB" id="5171752at2"/>
<dbReference type="RefSeq" id="WP_146321619.1">
    <property type="nucleotide sequence ID" value="NZ_CP042305.1"/>
</dbReference>
<dbReference type="Gene3D" id="1.10.260.40">
    <property type="entry name" value="lambda repressor-like DNA-binding domains"/>
    <property type="match status" value="1"/>
</dbReference>
<feature type="domain" description="HTH lacI-type" evidence="4">
    <location>
        <begin position="9"/>
        <end position="64"/>
    </location>
</feature>
<dbReference type="Proteomes" id="UP000320216">
    <property type="component" value="Chromosome"/>
</dbReference>
<dbReference type="KEGG" id="huw:FPZ11_13210"/>
<keyword evidence="2" id="KW-0238">DNA-binding</keyword>
<dbReference type="PANTHER" id="PTHR30146">
    <property type="entry name" value="LACI-RELATED TRANSCRIPTIONAL REPRESSOR"/>
    <property type="match status" value="1"/>
</dbReference>
<name>A0A5B8M645_9MICO</name>
<proteinExistence type="predicted"/>
<evidence type="ECO:0000313" key="5">
    <source>
        <dbReference type="EMBL" id="QDZ15589.1"/>
    </source>
</evidence>
<dbReference type="Pfam" id="PF00356">
    <property type="entry name" value="LacI"/>
    <property type="match status" value="1"/>
</dbReference>
<dbReference type="EMBL" id="CP042305">
    <property type="protein sequence ID" value="QDZ15589.1"/>
    <property type="molecule type" value="Genomic_DNA"/>
</dbReference>
<dbReference type="SUPFAM" id="SSF53822">
    <property type="entry name" value="Periplasmic binding protein-like I"/>
    <property type="match status" value="1"/>
</dbReference>
<dbReference type="GO" id="GO:0003700">
    <property type="term" value="F:DNA-binding transcription factor activity"/>
    <property type="evidence" value="ECO:0007669"/>
    <property type="project" value="TreeGrafter"/>
</dbReference>
<dbReference type="InterPro" id="IPR046335">
    <property type="entry name" value="LacI/GalR-like_sensor"/>
</dbReference>
<dbReference type="Gene3D" id="3.40.50.2300">
    <property type="match status" value="2"/>
</dbReference>
<dbReference type="GO" id="GO:0000976">
    <property type="term" value="F:transcription cis-regulatory region binding"/>
    <property type="evidence" value="ECO:0007669"/>
    <property type="project" value="TreeGrafter"/>
</dbReference>
<gene>
    <name evidence="5" type="ORF">FPZ11_13210</name>
</gene>
<keyword evidence="6" id="KW-1185">Reference proteome</keyword>
<dbReference type="InterPro" id="IPR010982">
    <property type="entry name" value="Lambda_DNA-bd_dom_sf"/>
</dbReference>
<dbReference type="PROSITE" id="PS50932">
    <property type="entry name" value="HTH_LACI_2"/>
    <property type="match status" value="1"/>
</dbReference>
<accession>A0A5B8M645</accession>
<keyword evidence="1" id="KW-0805">Transcription regulation</keyword>
<organism evidence="5 6">
    <name type="scientific">Humibacter ginsenosidimutans</name>
    <dbReference type="NCBI Taxonomy" id="2599293"/>
    <lineage>
        <taxon>Bacteria</taxon>
        <taxon>Bacillati</taxon>
        <taxon>Actinomycetota</taxon>
        <taxon>Actinomycetes</taxon>
        <taxon>Micrococcales</taxon>
        <taxon>Microbacteriaceae</taxon>
        <taxon>Humibacter</taxon>
    </lineage>
</organism>
<dbReference type="SMART" id="SM00354">
    <property type="entry name" value="HTH_LACI"/>
    <property type="match status" value="1"/>
</dbReference>
<protein>
    <submittedName>
        <fullName evidence="5">LacI family transcriptional regulator</fullName>
    </submittedName>
</protein>
<evidence type="ECO:0000313" key="6">
    <source>
        <dbReference type="Proteomes" id="UP000320216"/>
    </source>
</evidence>
<evidence type="ECO:0000259" key="4">
    <source>
        <dbReference type="PROSITE" id="PS50932"/>
    </source>
</evidence>
<evidence type="ECO:0000256" key="3">
    <source>
        <dbReference type="ARBA" id="ARBA00023163"/>
    </source>
</evidence>
<reference evidence="5 6" key="1">
    <citation type="submission" date="2019-07" db="EMBL/GenBank/DDBJ databases">
        <title>Full genome sequence of Humibacter sp. WJ7-1.</title>
        <authorList>
            <person name="Im W.-T."/>
        </authorList>
    </citation>
    <scope>NUCLEOTIDE SEQUENCE [LARGE SCALE GENOMIC DNA]</scope>
    <source>
        <strain evidence="5 6">WJ7-1</strain>
    </source>
</reference>
<dbReference type="InterPro" id="IPR028082">
    <property type="entry name" value="Peripla_BP_I"/>
</dbReference>
<evidence type="ECO:0000256" key="1">
    <source>
        <dbReference type="ARBA" id="ARBA00023015"/>
    </source>
</evidence>
<dbReference type="AlphaFoldDB" id="A0A5B8M645"/>
<dbReference type="InterPro" id="IPR000843">
    <property type="entry name" value="HTH_LacI"/>
</dbReference>
<dbReference type="CDD" id="cd01392">
    <property type="entry name" value="HTH_LacI"/>
    <property type="match status" value="1"/>
</dbReference>
<dbReference type="PANTHER" id="PTHR30146:SF138">
    <property type="entry name" value="TRANSCRIPTIONAL REGULATORY PROTEIN"/>
    <property type="match status" value="1"/>
</dbReference>
<dbReference type="SUPFAM" id="SSF47413">
    <property type="entry name" value="lambda repressor-like DNA-binding domains"/>
    <property type="match status" value="1"/>
</dbReference>
<keyword evidence="3" id="KW-0804">Transcription</keyword>
<evidence type="ECO:0000256" key="2">
    <source>
        <dbReference type="ARBA" id="ARBA00023125"/>
    </source>
</evidence>